<dbReference type="EMBL" id="CAJVPV010013154">
    <property type="protein sequence ID" value="CAG8675406.1"/>
    <property type="molecule type" value="Genomic_DNA"/>
</dbReference>
<evidence type="ECO:0000313" key="3">
    <source>
        <dbReference type="Proteomes" id="UP000789342"/>
    </source>
</evidence>
<protein>
    <submittedName>
        <fullName evidence="2">2578_t:CDS:1</fullName>
    </submittedName>
</protein>
<gene>
    <name evidence="2" type="ORF">AMORRO_LOCUS11005</name>
</gene>
<feature type="non-terminal residue" evidence="2">
    <location>
        <position position="216"/>
    </location>
</feature>
<keyword evidence="3" id="KW-1185">Reference proteome</keyword>
<feature type="compositionally biased region" description="Basic and acidic residues" evidence="1">
    <location>
        <begin position="1"/>
        <end position="14"/>
    </location>
</feature>
<accession>A0A9N9EDI3</accession>
<reference evidence="2" key="1">
    <citation type="submission" date="2021-06" db="EMBL/GenBank/DDBJ databases">
        <authorList>
            <person name="Kallberg Y."/>
            <person name="Tangrot J."/>
            <person name="Rosling A."/>
        </authorList>
    </citation>
    <scope>NUCLEOTIDE SEQUENCE</scope>
    <source>
        <strain evidence="2">CL551</strain>
    </source>
</reference>
<evidence type="ECO:0000313" key="2">
    <source>
        <dbReference type="EMBL" id="CAG8675406.1"/>
    </source>
</evidence>
<evidence type="ECO:0000256" key="1">
    <source>
        <dbReference type="SAM" id="MobiDB-lite"/>
    </source>
</evidence>
<name>A0A9N9EDI3_9GLOM</name>
<dbReference type="Proteomes" id="UP000789342">
    <property type="component" value="Unassembled WGS sequence"/>
</dbReference>
<comment type="caution">
    <text evidence="2">The sequence shown here is derived from an EMBL/GenBank/DDBJ whole genome shotgun (WGS) entry which is preliminary data.</text>
</comment>
<proteinExistence type="predicted"/>
<dbReference type="AlphaFoldDB" id="A0A9N9EDI3"/>
<organism evidence="2 3">
    <name type="scientific">Acaulospora morrowiae</name>
    <dbReference type="NCBI Taxonomy" id="94023"/>
    <lineage>
        <taxon>Eukaryota</taxon>
        <taxon>Fungi</taxon>
        <taxon>Fungi incertae sedis</taxon>
        <taxon>Mucoromycota</taxon>
        <taxon>Glomeromycotina</taxon>
        <taxon>Glomeromycetes</taxon>
        <taxon>Diversisporales</taxon>
        <taxon>Acaulosporaceae</taxon>
        <taxon>Acaulospora</taxon>
    </lineage>
</organism>
<sequence>MLEKLDEMEMESRKMDKKKNMKENMKNRKIFIVKEENENEGEKNDEIFEREGEKEKRMRKTVKYLWNMGNDTSKRQRETAELIIELKKTKSKYFSELTKSYMDNICEATKQNSILYDKANDSLNKMTSENLPESVKKTIADNYNRITNEIMSSIDIFNFASKEAKKLNIQDTEEYIKLINILVDNGHLDSKDKEKLLNVQKDHVEFGKPENVQEPG</sequence>
<feature type="region of interest" description="Disordered" evidence="1">
    <location>
        <begin position="1"/>
        <end position="21"/>
    </location>
</feature>